<reference evidence="4" key="1">
    <citation type="submission" date="2017-02" db="EMBL/GenBank/DDBJ databases">
        <authorList>
            <person name="Varghese N."/>
            <person name="Submissions S."/>
        </authorList>
    </citation>
    <scope>NUCLEOTIDE SEQUENCE [LARGE SCALE GENOMIC DNA]</scope>
    <source>
        <strain evidence="4">ATCC 700200</strain>
    </source>
</reference>
<sequence>MPPRVTVIMPCANLDDKARHCIAAIHRQLRRSDEFLLMLDGHAEAADLGPQIQVHQSAVRRGPAVMRNWGASYAQGEVIFFVDADVEVHEGALERVRDFFAEQKGDAVFGCYDDSPSEPGLTSRFRNLMHHYVHWTNAGPAATFWAGCGAIQKNVFIQSGGFDENYRLPSIEDIELGVRLANKGHRIILDADLQGKHLKRWPLLAMWQTDLLQRAVPWSRLILRSAQMPQGLNTPWAARIAVAAQGLTLVSAGAACGISQFIWLTLWWQVLAVLGHYGFLTFLSKRYGGRFALQCVPLLVAYNIICGTGFMWASVIHISERLRRSFQHIDHPTPVMKSTAKNEVA</sequence>
<evidence type="ECO:0000256" key="1">
    <source>
        <dbReference type="SAM" id="Phobius"/>
    </source>
</evidence>
<feature type="transmembrane region" description="Helical" evidence="1">
    <location>
        <begin position="295"/>
        <end position="315"/>
    </location>
</feature>
<feature type="domain" description="Glycosyltransferase 2-like" evidence="2">
    <location>
        <begin position="6"/>
        <end position="128"/>
    </location>
</feature>
<keyword evidence="1" id="KW-0812">Transmembrane</keyword>
<keyword evidence="3" id="KW-0808">Transferase</keyword>
<dbReference type="InterPro" id="IPR001173">
    <property type="entry name" value="Glyco_trans_2-like"/>
</dbReference>
<dbReference type="InterPro" id="IPR029044">
    <property type="entry name" value="Nucleotide-diphossugar_trans"/>
</dbReference>
<dbReference type="PANTHER" id="PTHR43179">
    <property type="entry name" value="RHAMNOSYLTRANSFERASE WBBL"/>
    <property type="match status" value="1"/>
</dbReference>
<dbReference type="OrthoDB" id="9771846at2"/>
<dbReference type="AlphaFoldDB" id="A0A1T4YEJ5"/>
<dbReference type="PANTHER" id="PTHR43179:SF7">
    <property type="entry name" value="RHAMNOSYLTRANSFERASE WBBL"/>
    <property type="match status" value="1"/>
</dbReference>
<name>A0A1T4YEJ5_9BACT</name>
<protein>
    <submittedName>
        <fullName evidence="3">Glycosyltransferase like family 2</fullName>
    </submittedName>
</protein>
<evidence type="ECO:0000313" key="4">
    <source>
        <dbReference type="Proteomes" id="UP000190774"/>
    </source>
</evidence>
<dbReference type="SUPFAM" id="SSF53448">
    <property type="entry name" value="Nucleotide-diphospho-sugar transferases"/>
    <property type="match status" value="1"/>
</dbReference>
<dbReference type="STRING" id="48467.SAMN02745166_03014"/>
<keyword evidence="1" id="KW-0472">Membrane</keyword>
<dbReference type="Gene3D" id="3.90.550.10">
    <property type="entry name" value="Spore Coat Polysaccharide Biosynthesis Protein SpsA, Chain A"/>
    <property type="match status" value="1"/>
</dbReference>
<dbReference type="Proteomes" id="UP000190774">
    <property type="component" value="Unassembled WGS sequence"/>
</dbReference>
<dbReference type="RefSeq" id="WP_078814206.1">
    <property type="nucleotide sequence ID" value="NZ_FUYE01000009.1"/>
</dbReference>
<evidence type="ECO:0000313" key="3">
    <source>
        <dbReference type="EMBL" id="SKA99731.1"/>
    </source>
</evidence>
<organism evidence="3 4">
    <name type="scientific">Prosthecobacter debontii</name>
    <dbReference type="NCBI Taxonomy" id="48467"/>
    <lineage>
        <taxon>Bacteria</taxon>
        <taxon>Pseudomonadati</taxon>
        <taxon>Verrucomicrobiota</taxon>
        <taxon>Verrucomicrobiia</taxon>
        <taxon>Verrucomicrobiales</taxon>
        <taxon>Verrucomicrobiaceae</taxon>
        <taxon>Prosthecobacter</taxon>
    </lineage>
</organism>
<dbReference type="GO" id="GO:0016740">
    <property type="term" value="F:transferase activity"/>
    <property type="evidence" value="ECO:0007669"/>
    <property type="project" value="UniProtKB-KW"/>
</dbReference>
<gene>
    <name evidence="3" type="ORF">SAMN02745166_03014</name>
</gene>
<keyword evidence="4" id="KW-1185">Reference proteome</keyword>
<dbReference type="Pfam" id="PF00535">
    <property type="entry name" value="Glycos_transf_2"/>
    <property type="match status" value="1"/>
</dbReference>
<feature type="transmembrane region" description="Helical" evidence="1">
    <location>
        <begin position="261"/>
        <end position="283"/>
    </location>
</feature>
<dbReference type="EMBL" id="FUYE01000009">
    <property type="protein sequence ID" value="SKA99731.1"/>
    <property type="molecule type" value="Genomic_DNA"/>
</dbReference>
<proteinExistence type="predicted"/>
<accession>A0A1T4YEJ5</accession>
<evidence type="ECO:0000259" key="2">
    <source>
        <dbReference type="Pfam" id="PF00535"/>
    </source>
</evidence>
<keyword evidence="1" id="KW-1133">Transmembrane helix</keyword>
<dbReference type="CDD" id="cd00761">
    <property type="entry name" value="Glyco_tranf_GTA_type"/>
    <property type="match status" value="1"/>
</dbReference>